<evidence type="ECO:0000313" key="2">
    <source>
        <dbReference type="Proteomes" id="UP001223144"/>
    </source>
</evidence>
<reference evidence="1 2" key="1">
    <citation type="submission" date="2023-04" db="EMBL/GenBank/DDBJ databases">
        <title>Streptomyces chengmaiensis sp. nov. isolated from the stem of mangrove plant in Hainan.</title>
        <authorList>
            <person name="Huang X."/>
            <person name="Zhou S."/>
            <person name="Chu X."/>
            <person name="Xie Y."/>
            <person name="Lin Y."/>
        </authorList>
    </citation>
    <scope>NUCLEOTIDE SEQUENCE [LARGE SCALE GENOMIC DNA]</scope>
    <source>
        <strain evidence="1 2">HNM0663</strain>
    </source>
</reference>
<proteinExistence type="predicted"/>
<organism evidence="1 2">
    <name type="scientific">Streptomyces chengmaiensis</name>
    <dbReference type="NCBI Taxonomy" id="3040919"/>
    <lineage>
        <taxon>Bacteria</taxon>
        <taxon>Bacillati</taxon>
        <taxon>Actinomycetota</taxon>
        <taxon>Actinomycetes</taxon>
        <taxon>Kitasatosporales</taxon>
        <taxon>Streptomycetaceae</taxon>
        <taxon>Streptomyces</taxon>
    </lineage>
</organism>
<keyword evidence="2" id="KW-1185">Reference proteome</keyword>
<dbReference type="EMBL" id="JARWBG010000010">
    <property type="protein sequence ID" value="MDH2389427.1"/>
    <property type="molecule type" value="Genomic_DNA"/>
</dbReference>
<evidence type="ECO:0000313" key="1">
    <source>
        <dbReference type="EMBL" id="MDH2389427.1"/>
    </source>
</evidence>
<gene>
    <name evidence="1" type="ORF">QCN29_11600</name>
</gene>
<dbReference type="Proteomes" id="UP001223144">
    <property type="component" value="Unassembled WGS sequence"/>
</dbReference>
<sequence>MTGQPHAIRIDTAGALREIPLGDTSRDQARRVSRALLDAPVVLRRIHRPGGDIVVIGGTNREQHPPNRHATALAHALGGHLDDIRGPAVFAGVTASDRLVSLPEAALTEAWEICGARQAVPTTEHRTTEENDS</sequence>
<name>A0ABT6HL21_9ACTN</name>
<accession>A0ABT6HL21</accession>
<comment type="caution">
    <text evidence="1">The sequence shown here is derived from an EMBL/GenBank/DDBJ whole genome shotgun (WGS) entry which is preliminary data.</text>
</comment>
<protein>
    <submittedName>
        <fullName evidence="1">Uncharacterized protein</fullName>
    </submittedName>
</protein>
<dbReference type="RefSeq" id="WP_279927774.1">
    <property type="nucleotide sequence ID" value="NZ_JARWBG010000010.1"/>
</dbReference>